<evidence type="ECO:0000313" key="2">
    <source>
        <dbReference type="Proteomes" id="UP000204280"/>
    </source>
</evidence>
<name>A0A0K1LN55_9CAUD</name>
<proteinExistence type="predicted"/>
<keyword evidence="2" id="KW-1185">Reference proteome</keyword>
<sequence>MKSYNVNLTLFDDAVFREYRIIQRFFDINEAEIFKDRFKEIRIKIKNDTATKDELLEVADLIKRHN</sequence>
<gene>
    <name evidence="1" type="ORF">CPT_Merlin2</name>
</gene>
<evidence type="ECO:0000313" key="1">
    <source>
        <dbReference type="EMBL" id="AKU43648.1"/>
    </source>
</evidence>
<evidence type="ECO:0008006" key="3">
    <source>
        <dbReference type="Google" id="ProtNLM"/>
    </source>
</evidence>
<dbReference type="KEGG" id="vg:26647916"/>
<dbReference type="EMBL" id="KT001915">
    <property type="protein sequence ID" value="AKU43648.1"/>
    <property type="molecule type" value="Genomic_DNA"/>
</dbReference>
<dbReference type="InterPro" id="IPR056959">
    <property type="entry name" value="RIIA1-like"/>
</dbReference>
<reference evidence="1 2" key="1">
    <citation type="journal article" date="2015" name="Genome Announc.">
        <title>Complete Genome Sequence of Citrobacter freundii Myophage Merlin.</title>
        <authorList>
            <person name="LeSage K.C."/>
            <person name="Hargrove E.C."/>
            <person name="Cahill J.L."/>
            <person name="Rasche E.S."/>
            <person name="Kuty Everett G.F."/>
        </authorList>
    </citation>
    <scope>NUCLEOTIDE SEQUENCE [LARGE SCALE GENOMIC DNA]</scope>
</reference>
<dbReference type="RefSeq" id="YP_009203716.1">
    <property type="nucleotide sequence ID" value="NC_028857.1"/>
</dbReference>
<protein>
    <recommendedName>
        <fullName evidence="3">RIIA lysis inhibitor</fullName>
    </recommendedName>
</protein>
<dbReference type="Pfam" id="PF24210">
    <property type="entry name" value="T4_RIIA1"/>
    <property type="match status" value="1"/>
</dbReference>
<dbReference type="GeneID" id="26647916"/>
<dbReference type="Proteomes" id="UP000204280">
    <property type="component" value="Segment"/>
</dbReference>
<dbReference type="OrthoDB" id="22522at10239"/>
<organism evidence="1 2">
    <name type="scientific">Citrobacter phage Merlin</name>
    <dbReference type="NCBI Taxonomy" id="1675602"/>
    <lineage>
        <taxon>Viruses</taxon>
        <taxon>Duplodnaviria</taxon>
        <taxon>Heunggongvirae</taxon>
        <taxon>Uroviricota</taxon>
        <taxon>Caudoviricetes</taxon>
        <taxon>Pantevenvirales</taxon>
        <taxon>Straboviridae</taxon>
        <taxon>Tevenvirinae</taxon>
        <taxon>Moonvirus</taxon>
        <taxon>Moonvirus merlin</taxon>
    </lineage>
</organism>
<accession>A0A0K1LN55</accession>